<dbReference type="Gene3D" id="3.40.1390.10">
    <property type="entry name" value="MurE/MurF, N-terminal domain"/>
    <property type="match status" value="1"/>
</dbReference>
<organism evidence="11 12">
    <name type="scientific">Glossina austeni</name>
    <name type="common">Savannah tsetse fly</name>
    <dbReference type="NCBI Taxonomy" id="7395"/>
    <lineage>
        <taxon>Eukaryota</taxon>
        <taxon>Metazoa</taxon>
        <taxon>Ecdysozoa</taxon>
        <taxon>Arthropoda</taxon>
        <taxon>Hexapoda</taxon>
        <taxon>Insecta</taxon>
        <taxon>Pterygota</taxon>
        <taxon>Neoptera</taxon>
        <taxon>Endopterygota</taxon>
        <taxon>Diptera</taxon>
        <taxon>Brachycera</taxon>
        <taxon>Muscomorpha</taxon>
        <taxon>Hippoboscoidea</taxon>
        <taxon>Glossinidae</taxon>
        <taxon>Glossina</taxon>
    </lineage>
</organism>
<keyword evidence="3 8" id="KW-0547">Nucleotide-binding</keyword>
<dbReference type="STRING" id="7395.A0A1A9VK91"/>
<dbReference type="SUPFAM" id="SSF51735">
    <property type="entry name" value="NAD(P)-binding Rossmann-fold domains"/>
    <property type="match status" value="1"/>
</dbReference>
<name>A0A1A9VK91_GLOAU</name>
<dbReference type="SMART" id="SM00382">
    <property type="entry name" value="AAA"/>
    <property type="match status" value="2"/>
</dbReference>
<dbReference type="InterPro" id="IPR041546">
    <property type="entry name" value="ClpA/ClpB_AAA_lid"/>
</dbReference>
<dbReference type="GO" id="GO:0071555">
    <property type="term" value="P:cell wall organization"/>
    <property type="evidence" value="ECO:0007669"/>
    <property type="project" value="InterPro"/>
</dbReference>
<dbReference type="NCBIfam" id="TIGR01143">
    <property type="entry name" value="murF"/>
    <property type="match status" value="1"/>
</dbReference>
<evidence type="ECO:0000313" key="11">
    <source>
        <dbReference type="EnsemblMetazoa" id="GAUT039687-PA"/>
    </source>
</evidence>
<proteinExistence type="inferred from homology"/>
<keyword evidence="4 8" id="KW-0067">ATP-binding</keyword>
<keyword evidence="12" id="KW-1185">Reference proteome</keyword>
<dbReference type="NCBIfam" id="TIGR03346">
    <property type="entry name" value="chaperone_ClpB"/>
    <property type="match status" value="1"/>
</dbReference>
<dbReference type="Gene3D" id="3.90.190.20">
    <property type="entry name" value="Mur ligase, C-terminal domain"/>
    <property type="match status" value="1"/>
</dbReference>
<dbReference type="GO" id="GO:0005524">
    <property type="term" value="F:ATP binding"/>
    <property type="evidence" value="ECO:0007669"/>
    <property type="project" value="UniProtKB-KW"/>
</dbReference>
<evidence type="ECO:0000256" key="5">
    <source>
        <dbReference type="ARBA" id="ARBA00023186"/>
    </source>
</evidence>
<dbReference type="Proteomes" id="UP000078200">
    <property type="component" value="Unassembled WGS sequence"/>
</dbReference>
<dbReference type="SUPFAM" id="SSF53244">
    <property type="entry name" value="MurD-like peptide ligases, peptide-binding domain"/>
    <property type="match status" value="1"/>
</dbReference>
<dbReference type="Pfam" id="PF10431">
    <property type="entry name" value="ClpB_D2-small"/>
    <property type="match status" value="1"/>
</dbReference>
<sequence>MFEWNTNNIIDATGGRDVNGCNWIHGSNISTDTRSIKKGDLFIALKGKNFDGHDFLHEAFLKGAAAAIVSEDTLKALHDMASYYIRNILVDAKVIAITGSVGKTTTKDMLHTVLSQYGVSHANEGNLNNNIGLPLTILKAPKNCQYLILEMGMNKAGEIKELSKISNPNIAVITNIEPAHTENFSSLFDVAQAKLEILYGMKSNGTLILNRDNKYYDYLSSHANRNVISFGKDKNAEVCLLDLIRNDDGLNLKIRLSDNQTINCNLRVQGEHFAYSLLVVAAVVQSLGLDLSKLPLALKNFSVTKGRGNIHKVKYNKKYIHLIDDSYNASPASMKTAIKTLSTYSNQRKVALLGDMLELGDKSIEFHTDLVKIVTENNIDKIYTVGKFMSELHELLPDNIKGAHFNDSNQLKRTLIVTKRVIIFGGTGFIGKHIVRRLAAEGYLIKIFTRNQEKAACLKLCGNLGRISIFKGDFFDEKSVLEGMEECDVAINLVGILYEAKKHDFYAVHVKIAERIAKAAKMKNVPMMIHFSAMGIENSKLSKYAKKNKIISMLLKPITRDTNPVLTQDQVKVMMNSSIEKSDDLETMKLLYTSANTDLTGVMDLNKFTEKAKSLIQSAQMKALGAGHQIFMPEHLLKVMLEDELGLVQDLINACGGNVQSISDAVDNAIKKLPVIEGPGSGGLQLSREIAKVFEDSIGIARRNKDSFVAVERLLQGLTAQKDDTVGKILAENGVTPQKLNSVIAEMRKGSSADSPNSEEKLNAAKKYTKDVTELAMQGKLDPVIGRDEEIRRTMQVSLRRTKNNPVLIGEPGVGKTAIVEGLANRIVANDVPLGLRDAKVLALDLGALIAGTKFRGEFEERLKAVINDVSKAEGKVILFIDELHTLVGAGATSGAMDASNLLKPALARGEIRCIGATTLDEYREHIEKDPALARRFQPVFISQPTETDTISILRGLKERYEVHHGIRITDGAIIAAATLSNRYITDRFLPDKAIDLIDEAASRVRIEMDSKPEVIDELERKIIQLKIESEALKKESDENSKQRLKKINEEIENLNSKFADLNSKWQMEKNKIARIQETAEKLDNARKELELAQRSGNLGKAGELMYGVIPQLENELKNQEKVTDSFLKKEVTGDDIANIVSKWTGIPVDNMMHSEKEKLLNMENEIGRRVIGQKGAIEAISNAVRRSRSGVQDTNRPFGSFLFLGPTGVGKTELAKALAEFLFDDQSALLRFDMSEYMEKHSVSKLIGAPPGYVGYEQGGRLTEAVRRRPYQVILFDEIEKANPDIFNLLLQILDEGRLTDSHGKLVDFRNTILILTSNLGAEIMLKGGAENRPILPVIQVADTGIQPASRAGMTSEGGVANSVKSEVMQIVKSAFRPEFLNRLDEIIIFHSLTRDDIYKIIDVQFSYLQKTLAKRKLSISLSQEAKELIAQTGYYPEYGARPLKRVIQECIQNNLAKLVLSGEVVENDELIVYALDNEILVKKV</sequence>
<dbReference type="Gene3D" id="3.40.1190.10">
    <property type="entry name" value="Mur-like, catalytic domain"/>
    <property type="match status" value="1"/>
</dbReference>
<dbReference type="InterPro" id="IPR013221">
    <property type="entry name" value="Mur_ligase_cen"/>
</dbReference>
<dbReference type="CDD" id="cd00009">
    <property type="entry name" value="AAA"/>
    <property type="match status" value="1"/>
</dbReference>
<dbReference type="InterPro" id="IPR005863">
    <property type="entry name" value="UDP-N-AcMur_synth"/>
</dbReference>
<dbReference type="InterPro" id="IPR036291">
    <property type="entry name" value="NAD(P)-bd_dom_sf"/>
</dbReference>
<dbReference type="Pfam" id="PF01225">
    <property type="entry name" value="Mur_ligase"/>
    <property type="match status" value="1"/>
</dbReference>
<dbReference type="InterPro" id="IPR018368">
    <property type="entry name" value="ClpA/B_CS1"/>
</dbReference>
<evidence type="ECO:0000259" key="10">
    <source>
        <dbReference type="PROSITE" id="PS51903"/>
    </source>
</evidence>
<dbReference type="Pfam" id="PF07724">
    <property type="entry name" value="AAA_2"/>
    <property type="match status" value="1"/>
</dbReference>
<dbReference type="InterPro" id="IPR003959">
    <property type="entry name" value="ATPase_AAA_core"/>
</dbReference>
<dbReference type="InterPro" id="IPR017730">
    <property type="entry name" value="Chaperonin_ClpB"/>
</dbReference>
<dbReference type="GO" id="GO:0042026">
    <property type="term" value="P:protein refolding"/>
    <property type="evidence" value="ECO:0007669"/>
    <property type="project" value="InterPro"/>
</dbReference>
<dbReference type="InterPro" id="IPR027417">
    <property type="entry name" value="P-loop_NTPase"/>
</dbReference>
<evidence type="ECO:0000256" key="8">
    <source>
        <dbReference type="RuleBase" id="RU004432"/>
    </source>
</evidence>
<evidence type="ECO:0000256" key="9">
    <source>
        <dbReference type="SAM" id="Coils"/>
    </source>
</evidence>
<dbReference type="Pfam" id="PF17871">
    <property type="entry name" value="AAA_lid_9"/>
    <property type="match status" value="1"/>
</dbReference>
<comment type="similarity">
    <text evidence="1 8">Belongs to the ClpA/ClpB family.</text>
</comment>
<dbReference type="VEuPathDB" id="VectorBase:GAUT039687"/>
<dbReference type="PANTHER" id="PTHR11638">
    <property type="entry name" value="ATP-DEPENDENT CLP PROTEASE"/>
    <property type="match status" value="1"/>
</dbReference>
<dbReference type="SUPFAM" id="SSF53623">
    <property type="entry name" value="MurD-like peptide ligases, catalytic domain"/>
    <property type="match status" value="1"/>
</dbReference>
<dbReference type="InterPro" id="IPR003593">
    <property type="entry name" value="AAA+_ATPase"/>
</dbReference>
<dbReference type="PANTHER" id="PTHR11638:SF18">
    <property type="entry name" value="HEAT SHOCK PROTEIN 104"/>
    <property type="match status" value="1"/>
</dbReference>
<dbReference type="HAMAP" id="MF_02019">
    <property type="entry name" value="MurF"/>
    <property type="match status" value="1"/>
</dbReference>
<dbReference type="SUPFAM" id="SSF52540">
    <property type="entry name" value="P-loop containing nucleoside triphosphate hydrolases"/>
    <property type="match status" value="2"/>
</dbReference>
<dbReference type="GO" id="GO:0016887">
    <property type="term" value="F:ATP hydrolysis activity"/>
    <property type="evidence" value="ECO:0007669"/>
    <property type="project" value="InterPro"/>
</dbReference>
<dbReference type="SUPFAM" id="SSF63418">
    <property type="entry name" value="MurE/MurF N-terminal domain"/>
    <property type="match status" value="1"/>
</dbReference>
<dbReference type="InterPro" id="IPR001270">
    <property type="entry name" value="ClpA/B"/>
</dbReference>
<dbReference type="PROSITE" id="PS00871">
    <property type="entry name" value="CLPAB_2"/>
    <property type="match status" value="1"/>
</dbReference>
<keyword evidence="9" id="KW-0175">Coiled coil</keyword>
<dbReference type="InterPro" id="IPR000713">
    <property type="entry name" value="Mur_ligase_N"/>
</dbReference>
<evidence type="ECO:0000256" key="1">
    <source>
        <dbReference type="ARBA" id="ARBA00008675"/>
    </source>
</evidence>
<evidence type="ECO:0000256" key="3">
    <source>
        <dbReference type="ARBA" id="ARBA00022741"/>
    </source>
</evidence>
<dbReference type="FunFam" id="3.40.50.300:FF:000010">
    <property type="entry name" value="Chaperone clpB 1, putative"/>
    <property type="match status" value="1"/>
</dbReference>
<dbReference type="InterPro" id="IPR004101">
    <property type="entry name" value="Mur_ligase_C"/>
</dbReference>
<evidence type="ECO:0000256" key="6">
    <source>
        <dbReference type="ARBA" id="ARBA00031461"/>
    </source>
</evidence>
<dbReference type="CDD" id="cd19499">
    <property type="entry name" value="RecA-like_ClpB_Hsp104-like"/>
    <property type="match status" value="1"/>
</dbReference>
<dbReference type="SUPFAM" id="SSF81923">
    <property type="entry name" value="Double Clp-N motif"/>
    <property type="match status" value="1"/>
</dbReference>
<accession>A0A1A9VK91</accession>
<dbReference type="InterPro" id="IPR036565">
    <property type="entry name" value="Mur-like_cat_sf"/>
</dbReference>
<dbReference type="Pfam" id="PF00004">
    <property type="entry name" value="AAA"/>
    <property type="match status" value="1"/>
</dbReference>
<dbReference type="GO" id="GO:0034605">
    <property type="term" value="P:cellular response to heat"/>
    <property type="evidence" value="ECO:0007669"/>
    <property type="project" value="TreeGrafter"/>
</dbReference>
<dbReference type="PROSITE" id="PS51903">
    <property type="entry name" value="CLP_R"/>
    <property type="match status" value="1"/>
</dbReference>
<dbReference type="Gene3D" id="3.40.50.720">
    <property type="entry name" value="NAD(P)-binding Rossmann-like Domain"/>
    <property type="match status" value="1"/>
</dbReference>
<dbReference type="GO" id="GO:0047480">
    <property type="term" value="F:UDP-N-acetylmuramoyl-tripeptide-D-alanyl-D-alanine ligase activity"/>
    <property type="evidence" value="ECO:0007669"/>
    <property type="project" value="InterPro"/>
</dbReference>
<dbReference type="PROSITE" id="PS00870">
    <property type="entry name" value="CLPAB_1"/>
    <property type="match status" value="1"/>
</dbReference>
<dbReference type="Pfam" id="PF02875">
    <property type="entry name" value="Mur_ligase_C"/>
    <property type="match status" value="1"/>
</dbReference>
<dbReference type="InterPro" id="IPR019489">
    <property type="entry name" value="Clp_ATPase_C"/>
</dbReference>
<dbReference type="SMART" id="SM01086">
    <property type="entry name" value="ClpB_D2-small"/>
    <property type="match status" value="1"/>
</dbReference>
<dbReference type="FunFam" id="3.40.50.300:FF:000025">
    <property type="entry name" value="ATP-dependent Clp protease subunit"/>
    <property type="match status" value="1"/>
</dbReference>
<evidence type="ECO:0000256" key="2">
    <source>
        <dbReference type="ARBA" id="ARBA00022737"/>
    </source>
</evidence>
<reference evidence="11" key="1">
    <citation type="submission" date="2020-05" db="UniProtKB">
        <authorList>
            <consortium name="EnsemblMetazoa"/>
        </authorList>
    </citation>
    <scope>IDENTIFICATION</scope>
    <source>
        <strain evidence="11">TTRI</strain>
    </source>
</reference>
<dbReference type="Gene3D" id="1.10.8.60">
    <property type="match status" value="1"/>
</dbReference>
<protein>
    <recommendedName>
        <fullName evidence="6">UDP-MurNAc-pentapeptide synthetase</fullName>
    </recommendedName>
</protein>
<dbReference type="Gene3D" id="3.40.50.300">
    <property type="entry name" value="P-loop containing nucleotide triphosphate hydrolases"/>
    <property type="match status" value="3"/>
</dbReference>
<dbReference type="Gene3D" id="1.10.1780.10">
    <property type="entry name" value="Clp, N-terminal domain"/>
    <property type="match status" value="1"/>
</dbReference>
<evidence type="ECO:0000256" key="7">
    <source>
        <dbReference type="PROSITE-ProRule" id="PRU01251"/>
    </source>
</evidence>
<dbReference type="PRINTS" id="PR00300">
    <property type="entry name" value="CLPPROTEASEA"/>
</dbReference>
<feature type="coiled-coil region" evidence="9">
    <location>
        <begin position="1016"/>
        <end position="1096"/>
    </location>
</feature>
<dbReference type="Pfam" id="PF05368">
    <property type="entry name" value="NmrA"/>
    <property type="match status" value="1"/>
</dbReference>
<evidence type="ECO:0000313" key="12">
    <source>
        <dbReference type="Proteomes" id="UP000078200"/>
    </source>
</evidence>
<dbReference type="InterPro" id="IPR036615">
    <property type="entry name" value="Mur_ligase_C_dom_sf"/>
</dbReference>
<dbReference type="Pfam" id="PF08245">
    <property type="entry name" value="Mur_ligase_M"/>
    <property type="match status" value="1"/>
</dbReference>
<keyword evidence="2 7" id="KW-0677">Repeat</keyword>
<dbReference type="InterPro" id="IPR050130">
    <property type="entry name" value="ClpA_ClpB"/>
</dbReference>
<feature type="domain" description="Clp R" evidence="10">
    <location>
        <begin position="605"/>
        <end position="750"/>
    </location>
</feature>
<dbReference type="GO" id="GO:0005737">
    <property type="term" value="C:cytoplasm"/>
    <property type="evidence" value="ECO:0007669"/>
    <property type="project" value="InterPro"/>
</dbReference>
<dbReference type="Pfam" id="PF02861">
    <property type="entry name" value="Clp_N"/>
    <property type="match status" value="1"/>
</dbReference>
<dbReference type="InterPro" id="IPR008030">
    <property type="entry name" value="NmrA-like"/>
</dbReference>
<dbReference type="InterPro" id="IPR035911">
    <property type="entry name" value="MurE/MurF_N"/>
</dbReference>
<dbReference type="EnsemblMetazoa" id="GAUT039687-RA">
    <property type="protein sequence ID" value="GAUT039687-PA"/>
    <property type="gene ID" value="GAUT039687"/>
</dbReference>
<evidence type="ECO:0000256" key="4">
    <source>
        <dbReference type="ARBA" id="ARBA00022840"/>
    </source>
</evidence>
<dbReference type="InterPro" id="IPR036628">
    <property type="entry name" value="Clp_N_dom_sf"/>
</dbReference>
<dbReference type="FunFam" id="3.40.50.300:FF:000120">
    <property type="entry name" value="ATP-dependent chaperone ClpB"/>
    <property type="match status" value="1"/>
</dbReference>
<dbReference type="InterPro" id="IPR028299">
    <property type="entry name" value="ClpA/B_CS2"/>
</dbReference>
<dbReference type="InterPro" id="IPR004176">
    <property type="entry name" value="Clp_R_N"/>
</dbReference>
<keyword evidence="5 8" id="KW-0143">Chaperone</keyword>